<dbReference type="PANTHER" id="PTHR15605">
    <property type="entry name" value="KINESIN-ASSOCIATED PROTEINS"/>
    <property type="match status" value="1"/>
</dbReference>
<dbReference type="SMART" id="SM00185">
    <property type="entry name" value="ARM"/>
    <property type="match status" value="3"/>
</dbReference>
<keyword evidence="1" id="KW-0175">Coiled coil</keyword>
<feature type="coiled-coil region" evidence="1">
    <location>
        <begin position="366"/>
        <end position="393"/>
    </location>
</feature>
<dbReference type="InterPro" id="IPR008658">
    <property type="entry name" value="KAP3"/>
</dbReference>
<feature type="region of interest" description="Disordered" evidence="2">
    <location>
        <begin position="864"/>
        <end position="907"/>
    </location>
</feature>
<keyword evidence="3" id="KW-0812">Transmembrane</keyword>
<dbReference type="AlphaFoldDB" id="A0A6B2EDZ3"/>
<dbReference type="Pfam" id="PF05804">
    <property type="entry name" value="KAP"/>
    <property type="match status" value="1"/>
</dbReference>
<dbReference type="InterPro" id="IPR000225">
    <property type="entry name" value="Armadillo"/>
</dbReference>
<feature type="transmembrane region" description="Helical" evidence="3">
    <location>
        <begin position="6"/>
        <end position="31"/>
    </location>
</feature>
<dbReference type="Gene3D" id="1.25.10.10">
    <property type="entry name" value="Leucine-rich Repeat Variant"/>
    <property type="match status" value="1"/>
</dbReference>
<dbReference type="InterPro" id="IPR016024">
    <property type="entry name" value="ARM-type_fold"/>
</dbReference>
<sequence length="907" mass="104848">MLSLVFQLIAGLILLLFCVHYIYYILAFLIADDMQSEDAKYIKKRWKGGTIEPHPTERAIIVHYKLEAAVFGEPGDPMLEEKKDCQRVIRLKNLSAKTDPATLAREVVEKCDLIHNSQLSDVEQIIYYLKNRRDNISSDMDNQRAQSRIASEKATAVSSAELEKASIRVIDTYVELLYDELPDKIRGSALILQLARNPDNLEELEKNEAVLCALSRVLREDWRKSLDLSTNIVYIFFCFSTYTHFHPVIVNHKIGSLCMDVIDYELKRYEQMKSDLELKRGPDEKPEKQVVAQQAAESPDMIDIMNEERPKDMEPPRRRIPELKQRPKSGNWSSFHGSLSSVNPLVKSRGMNNSYHEFLSNEVECGVKAEKDAKTQKEDYERLNKQLRIFAKKQEQLLRVAFYLLLNIAENVKLEEKMRKKLIIRMLVRVLERQNIDLLILVVTFLKKLSIVKDNKDEMYELNVVEKLPRLLQSTHPDLIQVTLKLIFNLSFDGPLRSKMIRVGFLPKLVSFLSDDKHHDIVLKILYHMSMDDKVKSMFTYTDCVPLITDMLLLNLNQKSEMDLIALAINLALNKRNAQIMIENNRLHNLMVRAFKYQDCLLMKMIRNISHHENLRIHFVDFVGDLAKILTECEEEAFVVECLGILGNLALPDLDYSQILHNFNLIQWIRQVLVPGKMQDDIVLDTIVFLGTCACDESCAMLLCKADVILSLIELLKAKQEDDEIVLQIVFVFQQILRNESTRNYMIRETESPAYLIDLMHDKNTEIRKVCDHCLDIIAFSDSDWASRIKLEKFRNHNAQWLTMVETQQDHEDSQDFGNVDDVDLQSFIPSEYLDQCRLYQSGESNDDSESNYRATSALSNYSRPLSSHDDDFDLAKATKGDDAKFPQDTSMKELDLDGEEEPLLLA</sequence>
<dbReference type="GO" id="GO:0007018">
    <property type="term" value="P:microtubule-based movement"/>
    <property type="evidence" value="ECO:0007669"/>
    <property type="project" value="TreeGrafter"/>
</dbReference>
<keyword evidence="3" id="KW-1133">Transmembrane helix</keyword>
<accession>A0A6B2EDZ3</accession>
<dbReference type="SUPFAM" id="SSF48371">
    <property type="entry name" value="ARM repeat"/>
    <property type="match status" value="1"/>
</dbReference>
<dbReference type="GO" id="GO:0005930">
    <property type="term" value="C:axoneme"/>
    <property type="evidence" value="ECO:0007669"/>
    <property type="project" value="TreeGrafter"/>
</dbReference>
<dbReference type="GO" id="GO:0019894">
    <property type="term" value="F:kinesin binding"/>
    <property type="evidence" value="ECO:0007669"/>
    <property type="project" value="InterPro"/>
</dbReference>
<protein>
    <submittedName>
        <fullName evidence="4">Putative kinesin associated protein kap</fullName>
    </submittedName>
</protein>
<evidence type="ECO:0000256" key="3">
    <source>
        <dbReference type="SAM" id="Phobius"/>
    </source>
</evidence>
<organism evidence="4">
    <name type="scientific">Phlebotomus kandelakii</name>
    <dbReference type="NCBI Taxonomy" id="1109342"/>
    <lineage>
        <taxon>Eukaryota</taxon>
        <taxon>Metazoa</taxon>
        <taxon>Ecdysozoa</taxon>
        <taxon>Arthropoda</taxon>
        <taxon>Hexapoda</taxon>
        <taxon>Insecta</taxon>
        <taxon>Pterygota</taxon>
        <taxon>Neoptera</taxon>
        <taxon>Endopterygota</taxon>
        <taxon>Diptera</taxon>
        <taxon>Nematocera</taxon>
        <taxon>Psychodoidea</taxon>
        <taxon>Psychodidae</taxon>
        <taxon>Phlebotomus</taxon>
        <taxon>Larroussius</taxon>
    </lineage>
</organism>
<proteinExistence type="predicted"/>
<dbReference type="SMART" id="SM01297">
    <property type="entry name" value="KAP"/>
    <property type="match status" value="1"/>
</dbReference>
<dbReference type="EMBL" id="GIFK01002565">
    <property type="protein sequence ID" value="NBJ60268.1"/>
    <property type="molecule type" value="Transcribed_RNA"/>
</dbReference>
<evidence type="ECO:0000313" key="4">
    <source>
        <dbReference type="EMBL" id="NBJ60268.1"/>
    </source>
</evidence>
<dbReference type="GO" id="GO:0035869">
    <property type="term" value="C:ciliary transition zone"/>
    <property type="evidence" value="ECO:0007669"/>
    <property type="project" value="TreeGrafter"/>
</dbReference>
<dbReference type="GO" id="GO:0016939">
    <property type="term" value="C:kinesin II complex"/>
    <property type="evidence" value="ECO:0007669"/>
    <property type="project" value="TreeGrafter"/>
</dbReference>
<reference evidence="4" key="1">
    <citation type="submission" date="2019-10" db="EMBL/GenBank/DDBJ databases">
        <title>Short sand fly seasons in Tbilisi, Georgia, hinder development of host immunity to saliva of the visceral leishmaniasis vector Phlebotomus kandelakii.</title>
        <authorList>
            <person name="Oliveira F."/>
            <person name="Giorgobiani E."/>
            <person name="Guimaraes-Costa A.B."/>
            <person name="Abdeladhim M."/>
            <person name="Oristian J."/>
            <person name="Tskhvaradze L."/>
            <person name="Tsertsvadze N."/>
            <person name="Zakalashvili M."/>
            <person name="Valenzuela J.G."/>
            <person name="Kamhawi S."/>
        </authorList>
    </citation>
    <scope>NUCLEOTIDE SEQUENCE</scope>
    <source>
        <strain evidence="4">Wild-capture in Tbilisi</strain>
        <tissue evidence="4">Salivary glands</tissue>
    </source>
</reference>
<dbReference type="InterPro" id="IPR011989">
    <property type="entry name" value="ARM-like"/>
</dbReference>
<name>A0A6B2EDZ3_9DIPT</name>
<keyword evidence="3" id="KW-0472">Membrane</keyword>
<evidence type="ECO:0000256" key="1">
    <source>
        <dbReference type="SAM" id="Coils"/>
    </source>
</evidence>
<feature type="compositionally biased region" description="Basic and acidic residues" evidence="2">
    <location>
        <begin position="867"/>
        <end position="896"/>
    </location>
</feature>
<feature type="compositionally biased region" description="Acidic residues" evidence="2">
    <location>
        <begin position="897"/>
        <end position="907"/>
    </location>
</feature>
<evidence type="ECO:0000256" key="2">
    <source>
        <dbReference type="SAM" id="MobiDB-lite"/>
    </source>
</evidence>
<dbReference type="GO" id="GO:0044782">
    <property type="term" value="P:cilium organization"/>
    <property type="evidence" value="ECO:0007669"/>
    <property type="project" value="TreeGrafter"/>
</dbReference>
<dbReference type="PANTHER" id="PTHR15605:SF2">
    <property type="entry name" value="KINESIN-ASSOCIATED PROTEIN 3"/>
    <property type="match status" value="1"/>
</dbReference>